<keyword evidence="4" id="KW-1003">Cell membrane</keyword>
<name>A0A6P1XZH7_9SPIR</name>
<dbReference type="InterPro" id="IPR028082">
    <property type="entry name" value="Peripla_BP_I"/>
</dbReference>
<evidence type="ECO:0000259" key="9">
    <source>
        <dbReference type="Pfam" id="PF02608"/>
    </source>
</evidence>
<evidence type="ECO:0000313" key="10">
    <source>
        <dbReference type="EMBL" id="QHX42403.1"/>
    </source>
</evidence>
<dbReference type="GO" id="GO:0005886">
    <property type="term" value="C:plasma membrane"/>
    <property type="evidence" value="ECO:0007669"/>
    <property type="project" value="UniProtKB-SubCell"/>
</dbReference>
<evidence type="ECO:0000256" key="3">
    <source>
        <dbReference type="ARBA" id="ARBA00022448"/>
    </source>
</evidence>
<dbReference type="PANTHER" id="PTHR34296">
    <property type="entry name" value="TRANSCRIPTIONAL ACTIVATOR PROTEIN MED"/>
    <property type="match status" value="1"/>
</dbReference>
<dbReference type="PANTHER" id="PTHR34296:SF2">
    <property type="entry name" value="ABC TRANSPORTER GUANOSINE-BINDING PROTEIN NUPN"/>
    <property type="match status" value="1"/>
</dbReference>
<keyword evidence="3" id="KW-0813">Transport</keyword>
<evidence type="ECO:0000256" key="5">
    <source>
        <dbReference type="ARBA" id="ARBA00022729"/>
    </source>
</evidence>
<evidence type="ECO:0000256" key="1">
    <source>
        <dbReference type="ARBA" id="ARBA00004193"/>
    </source>
</evidence>
<evidence type="ECO:0000256" key="7">
    <source>
        <dbReference type="ARBA" id="ARBA00023139"/>
    </source>
</evidence>
<gene>
    <name evidence="10" type="ORF">GWP43_01885</name>
</gene>
<dbReference type="InterPro" id="IPR003760">
    <property type="entry name" value="PnrA-like"/>
</dbReference>
<protein>
    <submittedName>
        <fullName evidence="10">BMP family ABC transporter substrate-binding protein</fullName>
    </submittedName>
</protein>
<accession>A0A6P1XZH7</accession>
<proteinExistence type="inferred from homology"/>
<dbReference type="Pfam" id="PF02608">
    <property type="entry name" value="Bmp"/>
    <property type="match status" value="1"/>
</dbReference>
<evidence type="ECO:0000256" key="4">
    <source>
        <dbReference type="ARBA" id="ARBA00022475"/>
    </source>
</evidence>
<comment type="similarity">
    <text evidence="2">Belongs to the BMP lipoprotein family.</text>
</comment>
<dbReference type="RefSeq" id="WP_162662261.1">
    <property type="nucleotide sequence ID" value="NZ_CP048020.1"/>
</dbReference>
<evidence type="ECO:0000313" key="11">
    <source>
        <dbReference type="Proteomes" id="UP000464374"/>
    </source>
</evidence>
<keyword evidence="7" id="KW-0564">Palmitate</keyword>
<dbReference type="InterPro" id="IPR050957">
    <property type="entry name" value="BMP_lipoprotein"/>
</dbReference>
<dbReference type="KEGG" id="trz:GWP43_01885"/>
<evidence type="ECO:0000256" key="8">
    <source>
        <dbReference type="ARBA" id="ARBA00023288"/>
    </source>
</evidence>
<dbReference type="SUPFAM" id="SSF53822">
    <property type="entry name" value="Periplasmic binding protein-like I"/>
    <property type="match status" value="1"/>
</dbReference>
<comment type="subcellular location">
    <subcellularLocation>
        <location evidence="1">Cell membrane</location>
        <topology evidence="1">Lipid-anchor</topology>
    </subcellularLocation>
</comment>
<feature type="domain" description="ABC transporter substrate-binding protein PnrA-like" evidence="9">
    <location>
        <begin position="29"/>
        <end position="310"/>
    </location>
</feature>
<keyword evidence="5" id="KW-0732">Signal</keyword>
<dbReference type="Gene3D" id="3.40.50.2300">
    <property type="match status" value="2"/>
</dbReference>
<keyword evidence="8" id="KW-0449">Lipoprotein</keyword>
<evidence type="ECO:0000256" key="2">
    <source>
        <dbReference type="ARBA" id="ARBA00008610"/>
    </source>
</evidence>
<evidence type="ECO:0000256" key="6">
    <source>
        <dbReference type="ARBA" id="ARBA00023136"/>
    </source>
</evidence>
<dbReference type="Proteomes" id="UP000464374">
    <property type="component" value="Chromosome"/>
</dbReference>
<reference evidence="10 11" key="1">
    <citation type="submission" date="2020-01" db="EMBL/GenBank/DDBJ databases">
        <title>Complete genome sequence of a human oral phylogroup 1 Treponema sp. strain ATCC 700766, originally isolated from periodontitis dental plaque.</title>
        <authorList>
            <person name="Chan Y."/>
            <person name="Huo Y.-B."/>
            <person name="Yu X.-L."/>
            <person name="Zeng H."/>
            <person name="Leung W.-K."/>
            <person name="Watt R.M."/>
        </authorList>
    </citation>
    <scope>NUCLEOTIDE SEQUENCE [LARGE SCALE GENOMIC DNA]</scope>
    <source>
        <strain evidence="10 11">OMZ 804</strain>
    </source>
</reference>
<keyword evidence="6" id="KW-0472">Membrane</keyword>
<organism evidence="10 11">
    <name type="scientific">Treponema vincentii</name>
    <dbReference type="NCBI Taxonomy" id="69710"/>
    <lineage>
        <taxon>Bacteria</taxon>
        <taxon>Pseudomonadati</taxon>
        <taxon>Spirochaetota</taxon>
        <taxon>Spirochaetia</taxon>
        <taxon>Spirochaetales</taxon>
        <taxon>Treponemataceae</taxon>
        <taxon>Treponema</taxon>
    </lineage>
</organism>
<sequence length="340" mass="36043">MTLKQKIIILGCSIALIAGVPLFAKPKTVSVAVFVPGIVKGNPTYELLVEGVQDAKVQLDKKGKPVTVKVVEGGVNQGEWQNGLTALALSKKYDLIISSNPSLPAIAEKVLQAAPKQKFLLLDGYLAGNAQIKTVGFNQYEQGYLNGYYAALVSSSSMKNANAAYKIGLLAGQEFPVMNDKIRKGYLDGAKAVNKNFELDFRVLGNWYDAAKASELAASMIKNNVDVILTICGGGNAGVVAAAREHGAYVMWFDRPGYSYGKDIVVGSTEVSQKTACTDSVIAFVEGRLEFGTSAELGIKDGAVNFAFEGVPSAVPADITQKVKQLIDGVKTGALTLSAH</sequence>
<dbReference type="AlphaFoldDB" id="A0A6P1XZH7"/>
<dbReference type="EMBL" id="CP048020">
    <property type="protein sequence ID" value="QHX42403.1"/>
    <property type="molecule type" value="Genomic_DNA"/>
</dbReference>